<evidence type="ECO:0000313" key="4">
    <source>
        <dbReference type="Proteomes" id="UP000643165"/>
    </source>
</evidence>
<accession>A0ABQ4IZF3</accession>
<proteinExistence type="predicted"/>
<name>A0ABQ4IZF3_9ACTN</name>
<feature type="transmembrane region" description="Helical" evidence="2">
    <location>
        <begin position="39"/>
        <end position="62"/>
    </location>
</feature>
<keyword evidence="2" id="KW-0812">Transmembrane</keyword>
<evidence type="ECO:0000256" key="2">
    <source>
        <dbReference type="SAM" id="Phobius"/>
    </source>
</evidence>
<reference evidence="3 4" key="1">
    <citation type="submission" date="2021-01" db="EMBL/GenBank/DDBJ databases">
        <title>Whole genome shotgun sequence of Verrucosispora lutea NBRC 106530.</title>
        <authorList>
            <person name="Komaki H."/>
            <person name="Tamura T."/>
        </authorList>
    </citation>
    <scope>NUCLEOTIDE SEQUENCE [LARGE SCALE GENOMIC DNA]</scope>
    <source>
        <strain evidence="3 4">NBRC 106530</strain>
    </source>
</reference>
<keyword evidence="4" id="KW-1185">Reference proteome</keyword>
<sequence length="128" mass="13340">MENYGYALILVLTELPTFAVLVVAAVLTHNARDRVPERVRHLLLAGLGALLLSALLTTGWSAGARVSFSGFGPLFFLGGLLRVLLVPVGVGLLVAAALAGRRPGEPRPAGPALTTPPPHAPQPPTEPR</sequence>
<feature type="region of interest" description="Disordered" evidence="1">
    <location>
        <begin position="101"/>
        <end position="128"/>
    </location>
</feature>
<organism evidence="3 4">
    <name type="scientific">Micromonospora lutea</name>
    <dbReference type="NCBI Taxonomy" id="419825"/>
    <lineage>
        <taxon>Bacteria</taxon>
        <taxon>Bacillati</taxon>
        <taxon>Actinomycetota</taxon>
        <taxon>Actinomycetes</taxon>
        <taxon>Micromonosporales</taxon>
        <taxon>Micromonosporaceae</taxon>
        <taxon>Micromonospora</taxon>
    </lineage>
</organism>
<keyword evidence="2" id="KW-0472">Membrane</keyword>
<comment type="caution">
    <text evidence="3">The sequence shown here is derived from an EMBL/GenBank/DDBJ whole genome shotgun (WGS) entry which is preliminary data.</text>
</comment>
<keyword evidence="2" id="KW-1133">Transmembrane helix</keyword>
<evidence type="ECO:0000256" key="1">
    <source>
        <dbReference type="SAM" id="MobiDB-lite"/>
    </source>
</evidence>
<protein>
    <submittedName>
        <fullName evidence="3">Uncharacterized protein</fullName>
    </submittedName>
</protein>
<feature type="transmembrane region" description="Helical" evidence="2">
    <location>
        <begin position="6"/>
        <end position="27"/>
    </location>
</feature>
<feature type="transmembrane region" description="Helical" evidence="2">
    <location>
        <begin position="74"/>
        <end position="99"/>
    </location>
</feature>
<evidence type="ECO:0000313" key="3">
    <source>
        <dbReference type="EMBL" id="GIJ23306.1"/>
    </source>
</evidence>
<feature type="compositionally biased region" description="Pro residues" evidence="1">
    <location>
        <begin position="106"/>
        <end position="128"/>
    </location>
</feature>
<dbReference type="RefSeq" id="WP_204001662.1">
    <property type="nucleotide sequence ID" value="NZ_BOPB01000023.1"/>
</dbReference>
<dbReference type="EMBL" id="BOPB01000023">
    <property type="protein sequence ID" value="GIJ23306.1"/>
    <property type="molecule type" value="Genomic_DNA"/>
</dbReference>
<dbReference type="Proteomes" id="UP000643165">
    <property type="component" value="Unassembled WGS sequence"/>
</dbReference>
<gene>
    <name evidence="3" type="ORF">Vlu01_39300</name>
</gene>